<sequence>KAVPCGVKVDGSSKIKSSMDQRQSKITAVLSSSCSASSDTTWISQTVEMPRETEHNWTITQK</sequence>
<keyword evidence="2" id="KW-1185">Reference proteome</keyword>
<organism evidence="1 2">
    <name type="scientific">Clarias magur</name>
    <name type="common">Asian catfish</name>
    <name type="synonym">Macropteronotus magur</name>
    <dbReference type="NCBI Taxonomy" id="1594786"/>
    <lineage>
        <taxon>Eukaryota</taxon>
        <taxon>Metazoa</taxon>
        <taxon>Chordata</taxon>
        <taxon>Craniata</taxon>
        <taxon>Vertebrata</taxon>
        <taxon>Euteleostomi</taxon>
        <taxon>Actinopterygii</taxon>
        <taxon>Neopterygii</taxon>
        <taxon>Teleostei</taxon>
        <taxon>Ostariophysi</taxon>
        <taxon>Siluriformes</taxon>
        <taxon>Clariidae</taxon>
        <taxon>Clarias</taxon>
    </lineage>
</organism>
<gene>
    <name evidence="1" type="primary">sfsA</name>
    <name evidence="1" type="ORF">DAT39_001640</name>
</gene>
<comment type="caution">
    <text evidence="1">The sequence shown here is derived from an EMBL/GenBank/DDBJ whole genome shotgun (WGS) entry which is preliminary data.</text>
</comment>
<feature type="non-terminal residue" evidence="1">
    <location>
        <position position="1"/>
    </location>
</feature>
<dbReference type="AlphaFoldDB" id="A0A8J4UVV0"/>
<name>A0A8J4UVV0_CLAMG</name>
<evidence type="ECO:0000313" key="2">
    <source>
        <dbReference type="Proteomes" id="UP000727407"/>
    </source>
</evidence>
<accession>A0A8J4UVV0</accession>
<protein>
    <submittedName>
        <fullName evidence="1">Sugar fermentation stimulation protein</fullName>
    </submittedName>
</protein>
<evidence type="ECO:0000313" key="1">
    <source>
        <dbReference type="EMBL" id="KAF5908592.1"/>
    </source>
</evidence>
<dbReference type="Proteomes" id="UP000727407">
    <property type="component" value="Unassembled WGS sequence"/>
</dbReference>
<proteinExistence type="predicted"/>
<dbReference type="EMBL" id="QNUK01000012">
    <property type="protein sequence ID" value="KAF5908592.1"/>
    <property type="molecule type" value="Genomic_DNA"/>
</dbReference>
<reference evidence="1" key="1">
    <citation type="submission" date="2020-07" db="EMBL/GenBank/DDBJ databases">
        <title>Clarias magur genome sequencing, assembly and annotation.</title>
        <authorList>
            <person name="Kushwaha B."/>
            <person name="Kumar R."/>
            <person name="Das P."/>
            <person name="Joshi C.G."/>
            <person name="Kumar D."/>
            <person name="Nagpure N.S."/>
            <person name="Pandey M."/>
            <person name="Agarwal S."/>
            <person name="Srivastava S."/>
            <person name="Singh M."/>
            <person name="Sahoo L."/>
            <person name="Jayasankar P."/>
            <person name="Meher P.K."/>
            <person name="Koringa P.G."/>
            <person name="Iquebal M.A."/>
            <person name="Das S.P."/>
            <person name="Bit A."/>
            <person name="Patnaik S."/>
            <person name="Patel N."/>
            <person name="Shah T.M."/>
            <person name="Hinsu A."/>
            <person name="Jena J.K."/>
        </authorList>
    </citation>
    <scope>NUCLEOTIDE SEQUENCE</scope>
    <source>
        <strain evidence="1">CIFAMagur01</strain>
        <tissue evidence="1">Testis</tissue>
    </source>
</reference>